<reference evidence="2 3" key="1">
    <citation type="submission" date="2014-10" db="EMBL/GenBank/DDBJ databases">
        <title>Draft genome sequence of Novosphingobium subterraneum DSM 12447.</title>
        <authorList>
            <person name="Gan H.M."/>
            <person name="Gan H.Y."/>
            <person name="Savka M.A."/>
        </authorList>
    </citation>
    <scope>NUCLEOTIDE SEQUENCE [LARGE SCALE GENOMIC DNA]</scope>
    <source>
        <strain evidence="2 3">DSM 12447</strain>
    </source>
</reference>
<dbReference type="PANTHER" id="PTHR43283:SF7">
    <property type="entry name" value="BETA-LACTAMASE-RELATED DOMAIN-CONTAINING PROTEIN"/>
    <property type="match status" value="1"/>
</dbReference>
<keyword evidence="3" id="KW-1185">Reference proteome</keyword>
<name>A0A0B9AG37_9SPHN</name>
<dbReference type="EC" id="3.5.1.46" evidence="2"/>
<evidence type="ECO:0000259" key="1">
    <source>
        <dbReference type="Pfam" id="PF00144"/>
    </source>
</evidence>
<organism evidence="2 3">
    <name type="scientific">Novosphingobium subterraneum</name>
    <dbReference type="NCBI Taxonomy" id="48936"/>
    <lineage>
        <taxon>Bacteria</taxon>
        <taxon>Pseudomonadati</taxon>
        <taxon>Pseudomonadota</taxon>
        <taxon>Alphaproteobacteria</taxon>
        <taxon>Sphingomonadales</taxon>
        <taxon>Sphingomonadaceae</taxon>
        <taxon>Novosphingobium</taxon>
    </lineage>
</organism>
<dbReference type="STRING" id="48936.NJ75_00970"/>
<dbReference type="Pfam" id="PF00144">
    <property type="entry name" value="Beta-lactamase"/>
    <property type="match status" value="1"/>
</dbReference>
<dbReference type="InterPro" id="IPR012338">
    <property type="entry name" value="Beta-lactam/transpept-like"/>
</dbReference>
<sequence>MAGDLLDGVTSDPVRMGWMQGSPPPADKILLASRADHMRFPMIRWSYSNMRQFVPSRRVAAGDESKALERAIDEGLGQIRFVPLNADEPMSLEQSLTQAFTDGILVLHRGKVVFERWFGVTGPETRHIAFSVTKSFVGTLAEMLVEEGRLDPAALASDYLPELTGSGFGDATVRQVLDMTTALDFSEDYADPNSGIGAYSAALGLTPRPVDYAGPIDLASYLPRIGKAGQHGTGFTYRTPNTEVLAWMIARIERKHFAEVLSERIWRPLGMRGDADLIVDQAGTAFAGGGLNLRLEDLARFGEAMRLGGLGVIPEAVVQRATHGGEPAHFDRNRYPQLPGWSYGSQWWISNNNRGCFSARGIHGQTLWVDPAAEMTVARFASHPTAANGANDPLSLPAWAALAEALSS</sequence>
<dbReference type="GO" id="GO:0019875">
    <property type="term" value="F:6-aminohexanoate-dimer hydrolase activity"/>
    <property type="evidence" value="ECO:0007669"/>
    <property type="project" value="UniProtKB-EC"/>
</dbReference>
<gene>
    <name evidence="2" type="ORF">NJ75_00970</name>
</gene>
<keyword evidence="2" id="KW-0378">Hydrolase</keyword>
<dbReference type="InterPro" id="IPR001466">
    <property type="entry name" value="Beta-lactam-related"/>
</dbReference>
<dbReference type="Proteomes" id="UP000031338">
    <property type="component" value="Unassembled WGS sequence"/>
</dbReference>
<comment type="caution">
    <text evidence="2">The sequence shown here is derived from an EMBL/GenBank/DDBJ whole genome shotgun (WGS) entry which is preliminary data.</text>
</comment>
<evidence type="ECO:0000313" key="2">
    <source>
        <dbReference type="EMBL" id="KHS48303.1"/>
    </source>
</evidence>
<dbReference type="EMBL" id="JRVC01000004">
    <property type="protein sequence ID" value="KHS48303.1"/>
    <property type="molecule type" value="Genomic_DNA"/>
</dbReference>
<evidence type="ECO:0000313" key="3">
    <source>
        <dbReference type="Proteomes" id="UP000031338"/>
    </source>
</evidence>
<dbReference type="Gene3D" id="3.40.710.10">
    <property type="entry name" value="DD-peptidase/beta-lactamase superfamily"/>
    <property type="match status" value="1"/>
</dbReference>
<feature type="domain" description="Beta-lactamase-related" evidence="1">
    <location>
        <begin position="103"/>
        <end position="385"/>
    </location>
</feature>
<dbReference type="AlphaFoldDB" id="A0A0B9AG37"/>
<proteinExistence type="predicted"/>
<dbReference type="SUPFAM" id="SSF56601">
    <property type="entry name" value="beta-lactamase/transpeptidase-like"/>
    <property type="match status" value="1"/>
</dbReference>
<accession>A0A0B9AG37</accession>
<dbReference type="InterPro" id="IPR050789">
    <property type="entry name" value="Diverse_Enzym_Activities"/>
</dbReference>
<protein>
    <submittedName>
        <fullName evidence="2">6-aminohexanoate-dimer hydrolase</fullName>
        <ecNumber evidence="2">3.5.1.46</ecNumber>
    </submittedName>
</protein>
<dbReference type="PATRIC" id="fig|48936.3.peg.982"/>
<dbReference type="PANTHER" id="PTHR43283">
    <property type="entry name" value="BETA-LACTAMASE-RELATED"/>
    <property type="match status" value="1"/>
</dbReference>
<dbReference type="RefSeq" id="WP_039332025.1">
    <property type="nucleotide sequence ID" value="NZ_JRVC01000004.1"/>
</dbReference>